<evidence type="ECO:0000256" key="1">
    <source>
        <dbReference type="ARBA" id="ARBA00022603"/>
    </source>
</evidence>
<dbReference type="AlphaFoldDB" id="A0A3G9G0U6"/>
<evidence type="ECO:0000256" key="3">
    <source>
        <dbReference type="ARBA" id="ARBA00022691"/>
    </source>
</evidence>
<reference evidence="7" key="1">
    <citation type="journal article" date="2017" name="Biotechnol. Biofuels">
        <title>Evaluation of environmental bacterial communities as a factor affecting the growth of duckweed Lemna minor.</title>
        <authorList>
            <person name="Ishizawa H."/>
            <person name="Kuroda M."/>
            <person name="Morikawa M."/>
            <person name="Ike M."/>
        </authorList>
    </citation>
    <scope>NUCLEOTIDE SEQUENCE [LARGE SCALE GENOMIC DNA]</scope>
    <source>
        <strain evidence="7">M6</strain>
    </source>
</reference>
<keyword evidence="1 5" id="KW-0489">Methyltransferase</keyword>
<dbReference type="EC" id="2.1.1.177" evidence="5"/>
<proteinExistence type="inferred from homology"/>
<dbReference type="PIRSF" id="PIRSF004505">
    <property type="entry name" value="MT_bac"/>
    <property type="match status" value="1"/>
</dbReference>
<dbReference type="NCBIfam" id="NF000989">
    <property type="entry name" value="PRK00103.2-3"/>
    <property type="match status" value="1"/>
</dbReference>
<dbReference type="GO" id="GO:0005737">
    <property type="term" value="C:cytoplasm"/>
    <property type="evidence" value="ECO:0007669"/>
    <property type="project" value="UniProtKB-SubCell"/>
</dbReference>
<evidence type="ECO:0000256" key="5">
    <source>
        <dbReference type="HAMAP-Rule" id="MF_00658"/>
    </source>
</evidence>
<evidence type="ECO:0000313" key="7">
    <source>
        <dbReference type="Proteomes" id="UP000278756"/>
    </source>
</evidence>
<keyword evidence="2 5" id="KW-0808">Transferase</keyword>
<dbReference type="InterPro" id="IPR003742">
    <property type="entry name" value="RlmH-like"/>
</dbReference>
<evidence type="ECO:0000256" key="2">
    <source>
        <dbReference type="ARBA" id="ARBA00022679"/>
    </source>
</evidence>
<keyword evidence="5" id="KW-0963">Cytoplasm</keyword>
<dbReference type="Gene3D" id="3.40.1280.10">
    <property type="match status" value="1"/>
</dbReference>
<comment type="caution">
    <text evidence="5">Lacks conserved residue(s) required for the propagation of feature annotation.</text>
</comment>
<keyword evidence="3 5" id="KW-0949">S-adenosyl-L-methionine</keyword>
<dbReference type="OrthoDB" id="9806643at2"/>
<comment type="subunit">
    <text evidence="5">Homodimer.</text>
</comment>
<dbReference type="PANTHER" id="PTHR33603:SF1">
    <property type="entry name" value="RIBOSOMAL RNA LARGE SUBUNIT METHYLTRANSFERASE H"/>
    <property type="match status" value="1"/>
</dbReference>
<gene>
    <name evidence="5" type="primary">rlmH</name>
    <name evidence="6" type="ORF">EM6_1546</name>
</gene>
<dbReference type="NCBIfam" id="NF000988">
    <property type="entry name" value="PRK00103.2-2"/>
    <property type="match status" value="1"/>
</dbReference>
<dbReference type="HAMAP" id="MF_00658">
    <property type="entry name" value="23SrRNA_methyltr_H"/>
    <property type="match status" value="1"/>
</dbReference>
<dbReference type="CDD" id="cd18081">
    <property type="entry name" value="RlmH-like"/>
    <property type="match status" value="1"/>
</dbReference>
<comment type="similarity">
    <text evidence="4 5">Belongs to the RNA methyltransferase RlmH family.</text>
</comment>
<comment type="function">
    <text evidence="5">Specifically methylates the pseudouridine at position 1915 (m3Psi1915) in 23S rRNA.</text>
</comment>
<dbReference type="Proteomes" id="UP000278756">
    <property type="component" value="Chromosome 1"/>
</dbReference>
<comment type="subcellular location">
    <subcellularLocation>
        <location evidence="5">Cytoplasm</location>
    </subcellularLocation>
</comment>
<dbReference type="PANTHER" id="PTHR33603">
    <property type="entry name" value="METHYLTRANSFERASE"/>
    <property type="match status" value="1"/>
</dbReference>
<sequence length="163" mass="17643">MKLILAAVGKLGNTPENTLTRDYLSRATLSGRPLGLGPAELLEIEPKKTAKSQDSALNKAREAEAIRAALGDGVCLITCDERGELLTSRQIAQRVDKLKDSGERKLAFLIGGADGLDAELVKSARFSLAFGPQTWPHALVRLMLAEQMYRATTILAGSPYHRD</sequence>
<dbReference type="InterPro" id="IPR029026">
    <property type="entry name" value="tRNA_m1G_MTases_N"/>
</dbReference>
<dbReference type="InterPro" id="IPR029028">
    <property type="entry name" value="Alpha/beta_knot_MTases"/>
</dbReference>
<evidence type="ECO:0000313" key="6">
    <source>
        <dbReference type="EMBL" id="BBF80952.1"/>
    </source>
</evidence>
<reference evidence="7" key="2">
    <citation type="journal article" date="2017" name="Plant Physiol. Biochem.">
        <title>Differential oxidative and antioxidative response of duckweed Lemna minor toward plant growth promoting/inhibiting bacteria.</title>
        <authorList>
            <person name="Ishizawa H."/>
            <person name="Kuroda M."/>
            <person name="Morikawa M."/>
            <person name="Ike M."/>
        </authorList>
    </citation>
    <scope>NUCLEOTIDE SEQUENCE [LARGE SCALE GENOMIC DNA]</scope>
    <source>
        <strain evidence="7">M6</strain>
    </source>
</reference>
<dbReference type="SUPFAM" id="SSF75217">
    <property type="entry name" value="alpha/beta knot"/>
    <property type="match status" value="1"/>
</dbReference>
<accession>A0A3G9G0U6</accession>
<keyword evidence="5" id="KW-0698">rRNA processing</keyword>
<dbReference type="EMBL" id="AP018827">
    <property type="protein sequence ID" value="BBF80952.1"/>
    <property type="molecule type" value="Genomic_DNA"/>
</dbReference>
<organism evidence="6 7">
    <name type="scientific">Asticcacaulis excentricus</name>
    <dbReference type="NCBI Taxonomy" id="78587"/>
    <lineage>
        <taxon>Bacteria</taxon>
        <taxon>Pseudomonadati</taxon>
        <taxon>Pseudomonadota</taxon>
        <taxon>Alphaproteobacteria</taxon>
        <taxon>Caulobacterales</taxon>
        <taxon>Caulobacteraceae</taxon>
        <taxon>Asticcacaulis</taxon>
    </lineage>
</organism>
<dbReference type="Pfam" id="PF02590">
    <property type="entry name" value="SPOUT_MTase"/>
    <property type="match status" value="1"/>
</dbReference>
<feature type="binding site" evidence="5">
    <location>
        <position position="111"/>
    </location>
    <ligand>
        <name>S-adenosyl-L-methionine</name>
        <dbReference type="ChEBI" id="CHEBI:59789"/>
    </ligand>
</feature>
<dbReference type="RefSeq" id="WP_126421666.1">
    <property type="nucleotide sequence ID" value="NZ_AP018827.1"/>
</dbReference>
<comment type="catalytic activity">
    <reaction evidence="5">
        <text>pseudouridine(1915) in 23S rRNA + S-adenosyl-L-methionine = N(3)-methylpseudouridine(1915) in 23S rRNA + S-adenosyl-L-homocysteine + H(+)</text>
        <dbReference type="Rhea" id="RHEA:42752"/>
        <dbReference type="Rhea" id="RHEA-COMP:10221"/>
        <dbReference type="Rhea" id="RHEA-COMP:10222"/>
        <dbReference type="ChEBI" id="CHEBI:15378"/>
        <dbReference type="ChEBI" id="CHEBI:57856"/>
        <dbReference type="ChEBI" id="CHEBI:59789"/>
        <dbReference type="ChEBI" id="CHEBI:65314"/>
        <dbReference type="ChEBI" id="CHEBI:74486"/>
        <dbReference type="EC" id="2.1.1.177"/>
    </reaction>
</comment>
<name>A0A3G9G0U6_9CAUL</name>
<evidence type="ECO:0000256" key="4">
    <source>
        <dbReference type="ARBA" id="ARBA00038303"/>
    </source>
</evidence>
<protein>
    <recommendedName>
        <fullName evidence="5">Ribosomal RNA large subunit methyltransferase H</fullName>
        <ecNumber evidence="5">2.1.1.177</ecNumber>
    </recommendedName>
    <alternativeName>
        <fullName evidence="5">23S rRNA (pseudouridine1915-N3)-methyltransferase</fullName>
    </alternativeName>
    <alternativeName>
        <fullName evidence="5">23S rRNA m3Psi1915 methyltransferase</fullName>
    </alternativeName>
    <alternativeName>
        <fullName evidence="5">rRNA (pseudouridine-N3-)-methyltransferase RlmH</fullName>
    </alternativeName>
</protein>
<dbReference type="GO" id="GO:0070038">
    <property type="term" value="F:rRNA (pseudouridine-N3-)-methyltransferase activity"/>
    <property type="evidence" value="ECO:0007669"/>
    <property type="project" value="UniProtKB-UniRule"/>
</dbReference>